<organism evidence="1">
    <name type="scientific">marine metagenome</name>
    <dbReference type="NCBI Taxonomy" id="408172"/>
    <lineage>
        <taxon>unclassified sequences</taxon>
        <taxon>metagenomes</taxon>
        <taxon>ecological metagenomes</taxon>
    </lineage>
</organism>
<protein>
    <submittedName>
        <fullName evidence="1">Uncharacterized protein</fullName>
    </submittedName>
</protein>
<gene>
    <name evidence="1" type="ORF">METZ01_LOCUS116080</name>
</gene>
<reference evidence="1" key="1">
    <citation type="submission" date="2018-05" db="EMBL/GenBank/DDBJ databases">
        <authorList>
            <person name="Lanie J.A."/>
            <person name="Ng W.-L."/>
            <person name="Kazmierczak K.M."/>
            <person name="Andrzejewski T.M."/>
            <person name="Davidsen T.M."/>
            <person name="Wayne K.J."/>
            <person name="Tettelin H."/>
            <person name="Glass J.I."/>
            <person name="Rusch D."/>
            <person name="Podicherti R."/>
            <person name="Tsui H.-C.T."/>
            <person name="Winkler M.E."/>
        </authorList>
    </citation>
    <scope>NUCLEOTIDE SEQUENCE</scope>
</reference>
<dbReference type="EMBL" id="UINC01014914">
    <property type="protein sequence ID" value="SVA63226.1"/>
    <property type="molecule type" value="Genomic_DNA"/>
</dbReference>
<evidence type="ECO:0000313" key="1">
    <source>
        <dbReference type="EMBL" id="SVA63226.1"/>
    </source>
</evidence>
<accession>A0A381XEQ5</accession>
<name>A0A381XEQ5_9ZZZZ</name>
<proteinExistence type="predicted"/>
<dbReference type="AlphaFoldDB" id="A0A381XEQ5"/>
<sequence length="57" mass="7004">MYKKRQSFEKPKSLTQKRQNIISLFRLMFFKKPHLLFSLQKYLLSNATHLMFGWVVR</sequence>